<dbReference type="PANTHER" id="PTHR32411:SF55">
    <property type="entry name" value="CYSTEINE-RICH REPEAT SECRETORY PROTEIN 55"/>
    <property type="match status" value="1"/>
</dbReference>
<feature type="chain" id="PRO_5043373915" description="Gnk2-homologous domain-containing protein" evidence="6">
    <location>
        <begin position="21"/>
        <end position="258"/>
    </location>
</feature>
<evidence type="ECO:0000313" key="8">
    <source>
        <dbReference type="EMBL" id="KAK9733983.1"/>
    </source>
</evidence>
<dbReference type="CDD" id="cd23509">
    <property type="entry name" value="Gnk2-like"/>
    <property type="match status" value="2"/>
</dbReference>
<dbReference type="Gene3D" id="3.30.430.20">
    <property type="entry name" value="Gnk2 domain, C-X8-C-X2-C motif"/>
    <property type="match status" value="2"/>
</dbReference>
<comment type="subcellular location">
    <subcellularLocation>
        <location evidence="1">Secreted</location>
    </subcellularLocation>
</comment>
<evidence type="ECO:0000313" key="9">
    <source>
        <dbReference type="Proteomes" id="UP001443914"/>
    </source>
</evidence>
<organism evidence="8 9">
    <name type="scientific">Saponaria officinalis</name>
    <name type="common">Common soapwort</name>
    <name type="synonym">Lychnis saponaria</name>
    <dbReference type="NCBI Taxonomy" id="3572"/>
    <lineage>
        <taxon>Eukaryota</taxon>
        <taxon>Viridiplantae</taxon>
        <taxon>Streptophyta</taxon>
        <taxon>Embryophyta</taxon>
        <taxon>Tracheophyta</taxon>
        <taxon>Spermatophyta</taxon>
        <taxon>Magnoliopsida</taxon>
        <taxon>eudicotyledons</taxon>
        <taxon>Gunneridae</taxon>
        <taxon>Pentapetalae</taxon>
        <taxon>Caryophyllales</taxon>
        <taxon>Caryophyllaceae</taxon>
        <taxon>Caryophylleae</taxon>
        <taxon>Saponaria</taxon>
    </lineage>
</organism>
<protein>
    <recommendedName>
        <fullName evidence="7">Gnk2-homologous domain-containing protein</fullName>
    </recommendedName>
</protein>
<reference evidence="8" key="1">
    <citation type="submission" date="2024-03" db="EMBL/GenBank/DDBJ databases">
        <title>WGS assembly of Saponaria officinalis var. Norfolk2.</title>
        <authorList>
            <person name="Jenkins J."/>
            <person name="Shu S."/>
            <person name="Grimwood J."/>
            <person name="Barry K."/>
            <person name="Goodstein D."/>
            <person name="Schmutz J."/>
            <person name="Leebens-Mack J."/>
            <person name="Osbourn A."/>
        </authorList>
    </citation>
    <scope>NUCLEOTIDE SEQUENCE [LARGE SCALE GENOMIC DNA]</scope>
    <source>
        <strain evidence="8">JIC</strain>
    </source>
</reference>
<dbReference type="GO" id="GO:0005576">
    <property type="term" value="C:extracellular region"/>
    <property type="evidence" value="ECO:0007669"/>
    <property type="project" value="UniProtKB-SubCell"/>
</dbReference>
<gene>
    <name evidence="8" type="ORF">RND81_04G105800</name>
</gene>
<dbReference type="PANTHER" id="PTHR32411">
    <property type="entry name" value="CYSTEINE-RICH REPEAT SECRETORY PROTEIN 38-RELATED"/>
    <property type="match status" value="1"/>
</dbReference>
<evidence type="ECO:0000256" key="3">
    <source>
        <dbReference type="ARBA" id="ARBA00022729"/>
    </source>
</evidence>
<feature type="signal peptide" evidence="6">
    <location>
        <begin position="1"/>
        <end position="20"/>
    </location>
</feature>
<keyword evidence="2" id="KW-0964">Secreted</keyword>
<keyword evidence="9" id="KW-1185">Reference proteome</keyword>
<feature type="domain" description="Gnk2-homologous" evidence="7">
    <location>
        <begin position="21"/>
        <end position="125"/>
    </location>
</feature>
<dbReference type="InterPro" id="IPR050581">
    <property type="entry name" value="CRR_secretory_protein"/>
</dbReference>
<keyword evidence="3 6" id="KW-0732">Signal</keyword>
<sequence length="258" mass="29215">MASLQYTLLLLLLSFTYSLGFDPTAQYCNPNTVTTSSTISSNIDRLLANLVAPFEHGTNFVEASYGKDKTTKVYGLAQCRGDVGTSDCLGCIQDAAQQIRKLCPNQTDARIWYDYCLLRYSQDQFYDQVDTSYGELYKNVENVTNPDDFNQELGNLFKKITSKAIKPSNLGLGKDDKKLSSFETLYGLVQCTRDLSPINCAQCLAIAIENFQGFCYEKKGCRVFYSSCFVRYELYPFYFPLDSMKTKDDILVKSIINR</sequence>
<accession>A0AAW1LDT3</accession>
<evidence type="ECO:0000256" key="1">
    <source>
        <dbReference type="ARBA" id="ARBA00004613"/>
    </source>
</evidence>
<proteinExistence type="inferred from homology"/>
<feature type="domain" description="Gnk2-homologous" evidence="7">
    <location>
        <begin position="131"/>
        <end position="237"/>
    </location>
</feature>
<comment type="similarity">
    <text evidence="5">Belongs to the cysteine-rich repeat secretory protein family.</text>
</comment>
<evidence type="ECO:0000256" key="5">
    <source>
        <dbReference type="ARBA" id="ARBA00038515"/>
    </source>
</evidence>
<dbReference type="Proteomes" id="UP001443914">
    <property type="component" value="Unassembled WGS sequence"/>
</dbReference>
<dbReference type="PROSITE" id="PS51473">
    <property type="entry name" value="GNK2"/>
    <property type="match status" value="2"/>
</dbReference>
<dbReference type="InterPro" id="IPR002902">
    <property type="entry name" value="GNK2"/>
</dbReference>
<evidence type="ECO:0000256" key="6">
    <source>
        <dbReference type="SAM" id="SignalP"/>
    </source>
</evidence>
<dbReference type="InterPro" id="IPR038408">
    <property type="entry name" value="GNK2_sf"/>
</dbReference>
<evidence type="ECO:0000256" key="4">
    <source>
        <dbReference type="ARBA" id="ARBA00022737"/>
    </source>
</evidence>
<name>A0AAW1LDT3_SAPOF</name>
<keyword evidence="4" id="KW-0677">Repeat</keyword>
<evidence type="ECO:0000256" key="2">
    <source>
        <dbReference type="ARBA" id="ARBA00022525"/>
    </source>
</evidence>
<dbReference type="AlphaFoldDB" id="A0AAW1LDT3"/>
<dbReference type="Pfam" id="PF01657">
    <property type="entry name" value="Stress-antifung"/>
    <property type="match status" value="2"/>
</dbReference>
<dbReference type="EMBL" id="JBDFQZ010000004">
    <property type="protein sequence ID" value="KAK9733983.1"/>
    <property type="molecule type" value="Genomic_DNA"/>
</dbReference>
<evidence type="ECO:0000259" key="7">
    <source>
        <dbReference type="PROSITE" id="PS51473"/>
    </source>
</evidence>
<comment type="caution">
    <text evidence="8">The sequence shown here is derived from an EMBL/GenBank/DDBJ whole genome shotgun (WGS) entry which is preliminary data.</text>
</comment>